<keyword evidence="2" id="KW-1185">Reference proteome</keyword>
<name>A0A1H5WVP6_9FIRM</name>
<reference evidence="1 2" key="1">
    <citation type="submission" date="2016-10" db="EMBL/GenBank/DDBJ databases">
        <authorList>
            <person name="de Groot N.N."/>
        </authorList>
    </citation>
    <scope>NUCLEOTIDE SEQUENCE [LARGE SCALE GENOMIC DNA]</scope>
    <source>
        <strain evidence="1 2">D15d</strain>
    </source>
</reference>
<dbReference type="Proteomes" id="UP000236726">
    <property type="component" value="Unassembled WGS sequence"/>
</dbReference>
<sequence length="477" mass="54368">MGAIEQKTYQTSVNVTMYTIEELEQLMAAILRYLKDKDKNAGAKALAKEIKNGTAKEVICYGDTSSYRDLLKALKDEEIYALGHIGYDGKMRFTAGALDAERILEINRAILLSQCNYIHAADLTDFENAIAQYGKNKELVKFENIDNDFAFVLNNKLNRLYTVSNGETVHNSKPITVGIQENKNATTISLSDKYVINLEKRKIENSKNNKEIYNKDLCRCILDSAVSLYGQNSEIKHAEIEFDKKAESEIESALRENKELWIVTAENQKDAIHISPDGVDIWDLNGKKHYDKDDPNIDDIILEKHNQMYSESIVDTVQALSWMQGFYDECPGDVRNARDDNKKKISDAEKEMVKNLDHIIKDGLVYKYGNVTDGNKKELYKEYTKAAGHALQLLSQNKENQLSAEQFYEKLGFGSMGISNDFYDKIIEKSKTTKGFDFGKYNPDDNKTLYASINSNMESYTARYTPTKHKEEIIISH</sequence>
<evidence type="ECO:0000313" key="2">
    <source>
        <dbReference type="Proteomes" id="UP000236726"/>
    </source>
</evidence>
<dbReference type="EMBL" id="FNUL01000019">
    <property type="protein sequence ID" value="SEG03508.1"/>
    <property type="molecule type" value="Genomic_DNA"/>
</dbReference>
<organism evidence="1 2">
    <name type="scientific">Lachnospira multipara</name>
    <dbReference type="NCBI Taxonomy" id="28051"/>
    <lineage>
        <taxon>Bacteria</taxon>
        <taxon>Bacillati</taxon>
        <taxon>Bacillota</taxon>
        <taxon>Clostridia</taxon>
        <taxon>Lachnospirales</taxon>
        <taxon>Lachnospiraceae</taxon>
        <taxon>Lachnospira</taxon>
    </lineage>
</organism>
<proteinExistence type="predicted"/>
<evidence type="ECO:0000313" key="1">
    <source>
        <dbReference type="EMBL" id="SEG03508.1"/>
    </source>
</evidence>
<accession>A0A1H5WVP6</accession>
<gene>
    <name evidence="1" type="ORF">SAMN05216537_1197</name>
</gene>
<protein>
    <submittedName>
        <fullName evidence="1">Uncharacterized protein</fullName>
    </submittedName>
</protein>
<dbReference type="RefSeq" id="WP_103953437.1">
    <property type="nucleotide sequence ID" value="NZ_FNUL01000019.1"/>
</dbReference>
<dbReference type="AlphaFoldDB" id="A0A1H5WVP6"/>